<reference evidence="2" key="1">
    <citation type="submission" date="2024-02" db="EMBL/GenBank/DDBJ databases">
        <title>Sediminibacterium planktonica sp. nov. and Sediminibacterium longus sp. nov., isolated from surface lake and river water.</title>
        <authorList>
            <person name="Watanabe K."/>
            <person name="Takemine S."/>
            <person name="Ishii Y."/>
            <person name="Ogata Y."/>
            <person name="Shindo C."/>
            <person name="Suda W."/>
        </authorList>
    </citation>
    <scope>NUCLEOTIDE SEQUENCE</scope>
    <source>
        <strain evidence="2">KACHI17</strain>
    </source>
</reference>
<dbReference type="EMBL" id="AP029612">
    <property type="protein sequence ID" value="BFG69342.1"/>
    <property type="molecule type" value="Genomic_DNA"/>
</dbReference>
<feature type="transmembrane region" description="Helical" evidence="1">
    <location>
        <begin position="17"/>
        <end position="36"/>
    </location>
</feature>
<organism evidence="2">
    <name type="scientific">Sediminibacterium sp. KACHI17</name>
    <dbReference type="NCBI Taxonomy" id="1751071"/>
    <lineage>
        <taxon>Bacteria</taxon>
        <taxon>Pseudomonadati</taxon>
        <taxon>Bacteroidota</taxon>
        <taxon>Chitinophagia</taxon>
        <taxon>Chitinophagales</taxon>
        <taxon>Chitinophagaceae</taxon>
        <taxon>Sediminibacterium</taxon>
    </lineage>
</organism>
<evidence type="ECO:0000256" key="1">
    <source>
        <dbReference type="SAM" id="Phobius"/>
    </source>
</evidence>
<dbReference type="RefSeq" id="WP_353549667.1">
    <property type="nucleotide sequence ID" value="NZ_AP029612.1"/>
</dbReference>
<evidence type="ECO:0000313" key="2">
    <source>
        <dbReference type="EMBL" id="BFG69342.1"/>
    </source>
</evidence>
<gene>
    <name evidence="2" type="ORF">KACHI17_02230</name>
</gene>
<keyword evidence="1" id="KW-0472">Membrane</keyword>
<protein>
    <submittedName>
        <fullName evidence="2">Uncharacterized protein</fullName>
    </submittedName>
</protein>
<dbReference type="AlphaFoldDB" id="A0AAT9GFI2"/>
<proteinExistence type="predicted"/>
<accession>A0AAT9GFI2</accession>
<keyword evidence="1" id="KW-1133">Transmembrane helix</keyword>
<sequence>MSAELQQLQKQIARMRWYMFMVSGVLFTLLLFAFTYPEQSFGIIRAKGIIIEDSSGRDRILIGAPIPFSKDRVRNDTNMVRKHWAKRFGSGNQYMEWYKNYYHGAEGMVVMNEHGFDRVLLGDKLADPNIGKRMFESSGVLWNDKEGWELGGAGVNTTKDGKSRSVMGVDDKDGEAVHIVALEDGTKGLIIGGENGRLMIGMSKKDGQWFQNKQAFTGIKYFDNNGKLIWEQQMNTSLKK</sequence>
<name>A0AAT9GFI2_9BACT</name>
<keyword evidence="1" id="KW-0812">Transmembrane</keyword>